<name>A0ABK9NG36_GLOMM</name>
<accession>A0ABK9NG36</accession>
<reference evidence="2" key="1">
    <citation type="submission" date="2025-05" db="UniProtKB">
        <authorList>
            <consortium name="EnsemblMetazoa"/>
        </authorList>
    </citation>
    <scope>IDENTIFICATION</scope>
    <source>
        <strain evidence="2">Yale</strain>
    </source>
</reference>
<evidence type="ECO:0000313" key="2">
    <source>
        <dbReference type="EnsemblMetazoa" id="GMOY014091.P1240"/>
    </source>
</evidence>
<evidence type="ECO:0000313" key="3">
    <source>
        <dbReference type="Proteomes" id="UP000092444"/>
    </source>
</evidence>
<feature type="region of interest" description="Disordered" evidence="1">
    <location>
        <begin position="37"/>
        <end position="62"/>
    </location>
</feature>
<dbReference type="EnsemblMetazoa" id="GMOY014091.R1240">
    <property type="protein sequence ID" value="GMOY014091.P1240"/>
    <property type="gene ID" value="GMOY014091"/>
</dbReference>
<keyword evidence="3" id="KW-1185">Reference proteome</keyword>
<dbReference type="EMBL" id="CCAG010000664">
    <property type="status" value="NOT_ANNOTATED_CDS"/>
    <property type="molecule type" value="Genomic_DNA"/>
</dbReference>
<protein>
    <submittedName>
        <fullName evidence="2">Uncharacterized protein</fullName>
    </submittedName>
</protein>
<proteinExistence type="predicted"/>
<dbReference type="Proteomes" id="UP000092444">
    <property type="component" value="Unassembled WGS sequence"/>
</dbReference>
<evidence type="ECO:0000256" key="1">
    <source>
        <dbReference type="SAM" id="MobiDB-lite"/>
    </source>
</evidence>
<sequence length="62" mass="7194">MFIFSRMHRNLLLCSFIEEGHNDRRDAEERNTMRRARKALRDASDASGTSKGMLLVAKSKMH</sequence>
<organism evidence="2 3">
    <name type="scientific">Glossina morsitans morsitans</name>
    <name type="common">Savannah tsetse fly</name>
    <dbReference type="NCBI Taxonomy" id="37546"/>
    <lineage>
        <taxon>Eukaryota</taxon>
        <taxon>Metazoa</taxon>
        <taxon>Ecdysozoa</taxon>
        <taxon>Arthropoda</taxon>
        <taxon>Hexapoda</taxon>
        <taxon>Insecta</taxon>
        <taxon>Pterygota</taxon>
        <taxon>Neoptera</taxon>
        <taxon>Endopterygota</taxon>
        <taxon>Diptera</taxon>
        <taxon>Brachycera</taxon>
        <taxon>Muscomorpha</taxon>
        <taxon>Hippoboscoidea</taxon>
        <taxon>Glossinidae</taxon>
        <taxon>Glossina</taxon>
    </lineage>
</organism>